<organism evidence="2 3">
    <name type="scientific">Prauserella rugosa</name>
    <dbReference type="NCBI Taxonomy" id="43354"/>
    <lineage>
        <taxon>Bacteria</taxon>
        <taxon>Bacillati</taxon>
        <taxon>Actinomycetota</taxon>
        <taxon>Actinomycetes</taxon>
        <taxon>Pseudonocardiales</taxon>
        <taxon>Pseudonocardiaceae</taxon>
        <taxon>Prauserella</taxon>
    </lineage>
</organism>
<evidence type="ECO:0000256" key="1">
    <source>
        <dbReference type="SAM" id="MobiDB-lite"/>
    </source>
</evidence>
<name>A0A660CER9_9PSEU</name>
<comment type="caution">
    <text evidence="2">The sequence shown here is derived from an EMBL/GenBank/DDBJ whole genome shotgun (WGS) entry which is preliminary data.</text>
</comment>
<feature type="region of interest" description="Disordered" evidence="1">
    <location>
        <begin position="78"/>
        <end position="114"/>
    </location>
</feature>
<gene>
    <name evidence="2" type="ORF">JD82_01208</name>
</gene>
<feature type="compositionally biased region" description="Gly residues" evidence="1">
    <location>
        <begin position="105"/>
        <end position="114"/>
    </location>
</feature>
<dbReference type="RefSeq" id="WP_048808419.1">
    <property type="nucleotide sequence ID" value="NZ_JOIJ01000002.1"/>
</dbReference>
<dbReference type="Proteomes" id="UP000317303">
    <property type="component" value="Unassembled WGS sequence"/>
</dbReference>
<evidence type="ECO:0000313" key="3">
    <source>
        <dbReference type="Proteomes" id="UP000317303"/>
    </source>
</evidence>
<dbReference type="AlphaFoldDB" id="A0A660CER9"/>
<protein>
    <submittedName>
        <fullName evidence="2">Uncharacterized protein</fullName>
    </submittedName>
</protein>
<sequence length="114" mass="11495">MFDRAGRVGVGDRVTYVPGCAGPGSRSGAPAAGRCVLGRVVAPPVTDPYAAVVWVPTRPDGAAEDTEPTWVRHDRLVEVGGQGGPSGRVDRAVGGRAGDEITGGEITGGEGARS</sequence>
<evidence type="ECO:0000313" key="2">
    <source>
        <dbReference type="EMBL" id="TWH19385.1"/>
    </source>
</evidence>
<reference evidence="2 3" key="1">
    <citation type="submission" date="2019-07" db="EMBL/GenBank/DDBJ databases">
        <title>R&amp;d 2014.</title>
        <authorList>
            <person name="Klenk H.-P."/>
        </authorList>
    </citation>
    <scope>NUCLEOTIDE SEQUENCE [LARGE SCALE GENOMIC DNA]</scope>
    <source>
        <strain evidence="2 3">DSM 43194</strain>
    </source>
</reference>
<keyword evidence="3" id="KW-1185">Reference proteome</keyword>
<proteinExistence type="predicted"/>
<feature type="compositionally biased region" description="Basic and acidic residues" evidence="1">
    <location>
        <begin position="88"/>
        <end position="99"/>
    </location>
</feature>
<dbReference type="EMBL" id="VLJV01000001">
    <property type="protein sequence ID" value="TWH19385.1"/>
    <property type="molecule type" value="Genomic_DNA"/>
</dbReference>
<accession>A0A660CER9</accession>